<dbReference type="Gene3D" id="3.40.50.2300">
    <property type="match status" value="1"/>
</dbReference>
<comment type="caution">
    <text evidence="4">Lacks conserved residue(s) required for the propagation of feature annotation.</text>
</comment>
<comment type="function">
    <text evidence="3">May play the central regulatory role in sporulation. It may be an element of the effector pathway responsible for the activation of sporulation genes in response to nutritional stress. Spo0A may act in concert with spo0H (a sigma factor) to control the expression of some genes that are critical to the sporulation process.</text>
</comment>
<keyword evidence="7" id="KW-1185">Reference proteome</keyword>
<organism evidence="6 7">
    <name type="scientific">Ruminococcus flavefaciens 007c</name>
    <dbReference type="NCBI Taxonomy" id="1341157"/>
    <lineage>
        <taxon>Bacteria</taxon>
        <taxon>Bacillati</taxon>
        <taxon>Bacillota</taxon>
        <taxon>Clostridia</taxon>
        <taxon>Eubacteriales</taxon>
        <taxon>Oscillospiraceae</taxon>
        <taxon>Ruminococcus</taxon>
    </lineage>
</organism>
<evidence type="ECO:0000313" key="7">
    <source>
        <dbReference type="Proteomes" id="UP000019365"/>
    </source>
</evidence>
<name>W7UBV3_RUMFL</name>
<dbReference type="Pfam" id="PF00072">
    <property type="entry name" value="Response_reg"/>
    <property type="match status" value="1"/>
</dbReference>
<accession>W7UBV3</accession>
<dbReference type="PANTHER" id="PTHR45339:SF3">
    <property type="entry name" value="HISTIDINE KINASE"/>
    <property type="match status" value="1"/>
</dbReference>
<dbReference type="AlphaFoldDB" id="W7UBV3"/>
<evidence type="ECO:0000259" key="5">
    <source>
        <dbReference type="PROSITE" id="PS50110"/>
    </source>
</evidence>
<evidence type="ECO:0000256" key="1">
    <source>
        <dbReference type="ARBA" id="ARBA00018672"/>
    </source>
</evidence>
<dbReference type="InterPro" id="IPR001789">
    <property type="entry name" value="Sig_transdc_resp-reg_receiver"/>
</dbReference>
<dbReference type="PANTHER" id="PTHR45339">
    <property type="entry name" value="HYBRID SIGNAL TRANSDUCTION HISTIDINE KINASE J"/>
    <property type="match status" value="1"/>
</dbReference>
<dbReference type="InterPro" id="IPR011006">
    <property type="entry name" value="CheY-like_superfamily"/>
</dbReference>
<evidence type="ECO:0000256" key="2">
    <source>
        <dbReference type="ARBA" id="ARBA00022553"/>
    </source>
</evidence>
<sequence length="66" mass="7324">MPVMDGYTATNENKELSRIPIIAMTANAFKEDEDEALKAGMQAHVAKPIDVDILLETLTNVLTKHR</sequence>
<dbReference type="EMBL" id="ATAX01000034">
    <property type="protein sequence ID" value="EWM52586.1"/>
    <property type="molecule type" value="Genomic_DNA"/>
</dbReference>
<dbReference type="CDD" id="cd17546">
    <property type="entry name" value="REC_hyHK_CKI1_RcsC-like"/>
    <property type="match status" value="1"/>
</dbReference>
<dbReference type="SUPFAM" id="SSF52172">
    <property type="entry name" value="CheY-like"/>
    <property type="match status" value="1"/>
</dbReference>
<dbReference type="GO" id="GO:0000160">
    <property type="term" value="P:phosphorelay signal transduction system"/>
    <property type="evidence" value="ECO:0007669"/>
    <property type="project" value="InterPro"/>
</dbReference>
<dbReference type="PATRIC" id="fig|1341157.4.peg.2777"/>
<evidence type="ECO:0000313" key="6">
    <source>
        <dbReference type="EMBL" id="EWM52586.1"/>
    </source>
</evidence>
<dbReference type="eggNOG" id="COG0784">
    <property type="taxonomic scope" value="Bacteria"/>
</dbReference>
<evidence type="ECO:0000256" key="4">
    <source>
        <dbReference type="PROSITE-ProRule" id="PRU00169"/>
    </source>
</evidence>
<evidence type="ECO:0000256" key="3">
    <source>
        <dbReference type="ARBA" id="ARBA00024867"/>
    </source>
</evidence>
<dbReference type="PROSITE" id="PS50110">
    <property type="entry name" value="RESPONSE_REGULATORY"/>
    <property type="match status" value="1"/>
</dbReference>
<keyword evidence="2" id="KW-0597">Phosphoprotein</keyword>
<feature type="domain" description="Response regulatory" evidence="5">
    <location>
        <begin position="1"/>
        <end position="62"/>
    </location>
</feature>
<proteinExistence type="predicted"/>
<comment type="caution">
    <text evidence="6">The sequence shown here is derived from an EMBL/GenBank/DDBJ whole genome shotgun (WGS) entry which is preliminary data.</text>
</comment>
<reference evidence="6 7" key="1">
    <citation type="journal article" date="2014" name="PLoS ONE">
        <title>Rumen cellulosomics: divergent fiber-degrading strategies revealed by comparative genome-wide analysis of six ruminococcal strains.</title>
        <authorList>
            <person name="Dassa B."/>
            <person name="Borovok I."/>
            <person name="Ruimy-Israeli V."/>
            <person name="Lamed R."/>
            <person name="Flint H.J."/>
            <person name="Duncan S.H."/>
            <person name="Henrissat B."/>
            <person name="Coutinho P."/>
            <person name="Morrison M."/>
            <person name="Mosoni P."/>
            <person name="Yeoman C.J."/>
            <person name="White B.A."/>
            <person name="Bayer E.A."/>
        </authorList>
    </citation>
    <scope>NUCLEOTIDE SEQUENCE [LARGE SCALE GENOMIC DNA]</scope>
    <source>
        <strain evidence="6 7">007c</strain>
    </source>
</reference>
<gene>
    <name evidence="6" type="ORF">RF007C_00460</name>
</gene>
<dbReference type="Proteomes" id="UP000019365">
    <property type="component" value="Unassembled WGS sequence"/>
</dbReference>
<protein>
    <recommendedName>
        <fullName evidence="1">Stage 0 sporulation protein A homolog</fullName>
    </recommendedName>
</protein>